<dbReference type="SUPFAM" id="SSF81301">
    <property type="entry name" value="Nucleotidyltransferase"/>
    <property type="match status" value="1"/>
</dbReference>
<dbReference type="InterPro" id="IPR043519">
    <property type="entry name" value="NT_sf"/>
</dbReference>
<dbReference type="EMBL" id="CABVOU010000027">
    <property type="protein sequence ID" value="VVZ95250.1"/>
    <property type="molecule type" value="Genomic_DNA"/>
</dbReference>
<dbReference type="Proteomes" id="UP000326725">
    <property type="component" value="Unassembled WGS sequence"/>
</dbReference>
<dbReference type="AlphaFoldDB" id="A0A5K1I5S7"/>
<dbReference type="Pfam" id="PF01909">
    <property type="entry name" value="NTP_transf_2"/>
    <property type="match status" value="1"/>
</dbReference>
<evidence type="ECO:0000313" key="2">
    <source>
        <dbReference type="EMBL" id="VVZ95250.1"/>
    </source>
</evidence>
<keyword evidence="3" id="KW-1185">Reference proteome</keyword>
<reference evidence="2 3" key="1">
    <citation type="submission" date="2019-09" db="EMBL/GenBank/DDBJ databases">
        <authorList>
            <person name="Criscuolo A."/>
        </authorList>
    </citation>
    <scope>NUCLEOTIDE SEQUENCE [LARGE SCALE GENOMIC DNA]</scope>
    <source>
        <strain evidence="3">3(2)</strain>
    </source>
</reference>
<dbReference type="InterPro" id="IPR002934">
    <property type="entry name" value="Polymerase_NTP_transf_dom"/>
</dbReference>
<dbReference type="CDD" id="cd05403">
    <property type="entry name" value="NT_KNTase_like"/>
    <property type="match status" value="1"/>
</dbReference>
<accession>A0A5K1I5S7</accession>
<proteinExistence type="predicted"/>
<protein>
    <recommendedName>
        <fullName evidence="1">Polymerase nucleotidyl transferase domain-containing protein</fullName>
    </recommendedName>
</protein>
<evidence type="ECO:0000259" key="1">
    <source>
        <dbReference type="Pfam" id="PF01909"/>
    </source>
</evidence>
<sequence length="99" mass="11545">MRLTDEQVSTIHDTVTELLGERARVYLFGSRVDDGRHGGDIDLYIEAPELDEPRTRIQARLQRMLWTRLGPRRIDLLIRSADETLRPIHRDALEQGIRL</sequence>
<dbReference type="Gene3D" id="3.30.460.10">
    <property type="entry name" value="Beta Polymerase, domain 2"/>
    <property type="match status" value="1"/>
</dbReference>
<feature type="domain" description="Polymerase nucleotidyl transferase" evidence="1">
    <location>
        <begin position="11"/>
        <end position="84"/>
    </location>
</feature>
<evidence type="ECO:0000313" key="3">
    <source>
        <dbReference type="Proteomes" id="UP000326725"/>
    </source>
</evidence>
<dbReference type="GO" id="GO:0016779">
    <property type="term" value="F:nucleotidyltransferase activity"/>
    <property type="evidence" value="ECO:0007669"/>
    <property type="project" value="InterPro"/>
</dbReference>
<organism evidence="2 3">
    <name type="scientific">Halomonas lysinitropha</name>
    <dbReference type="NCBI Taxonomy" id="2607506"/>
    <lineage>
        <taxon>Bacteria</taxon>
        <taxon>Pseudomonadati</taxon>
        <taxon>Pseudomonadota</taxon>
        <taxon>Gammaproteobacteria</taxon>
        <taxon>Oceanospirillales</taxon>
        <taxon>Halomonadaceae</taxon>
        <taxon>Halomonas</taxon>
    </lineage>
</organism>
<dbReference type="RefSeq" id="WP_151442966.1">
    <property type="nucleotide sequence ID" value="NZ_CABVOU010000027.1"/>
</dbReference>
<name>A0A5K1I5S7_9GAMM</name>
<gene>
    <name evidence="2" type="ORF">HALO32_01315</name>
</gene>